<dbReference type="STRING" id="980561.A1359_02205"/>
<sequence length="221" mass="24044">MSEGGNSLDESFAKLLGRQPSDTERQQLYRVKDALQLKNNDALWLVLMALEYYQGQYEQFPKAIALAASETLAGFKDTADSLMLASAEATKADLAKAIARTAQEVANHTVSKQMWQWAAGCLAVAFLAFGGFGWYLHSMAYDAGYNAGYGFGYTEAKDEKAAAAWANTPEGKTAYRLAQAGSLGALIHCNQPGWKIEKGLCYPHPVPKSDGSAEVYGWRLP</sequence>
<comment type="caution">
    <text evidence="2">The sequence shown here is derived from an EMBL/GenBank/DDBJ whole genome shotgun (WGS) entry which is preliminary data.</text>
</comment>
<dbReference type="OrthoDB" id="7223883at2"/>
<evidence type="ECO:0000313" key="2">
    <source>
        <dbReference type="EMBL" id="OAI09352.1"/>
    </source>
</evidence>
<dbReference type="EMBL" id="LUUI01000171">
    <property type="protein sequence ID" value="OAI09352.1"/>
    <property type="molecule type" value="Genomic_DNA"/>
</dbReference>
<reference evidence="2 3" key="1">
    <citation type="submission" date="2016-03" db="EMBL/GenBank/DDBJ databases">
        <authorList>
            <person name="Ploux O."/>
        </authorList>
    </citation>
    <scope>NUCLEOTIDE SEQUENCE [LARGE SCALE GENOMIC DNA]</scope>
    <source>
        <strain evidence="2 3">R-45370</strain>
    </source>
</reference>
<dbReference type="Proteomes" id="UP000078476">
    <property type="component" value="Unassembled WGS sequence"/>
</dbReference>
<accession>A0A177MUS2</accession>
<gene>
    <name evidence="2" type="ORF">A1359_02205</name>
</gene>
<keyword evidence="1" id="KW-1133">Transmembrane helix</keyword>
<feature type="transmembrane region" description="Helical" evidence="1">
    <location>
        <begin position="114"/>
        <end position="136"/>
    </location>
</feature>
<evidence type="ECO:0000313" key="3">
    <source>
        <dbReference type="Proteomes" id="UP000078476"/>
    </source>
</evidence>
<organism evidence="2 3">
    <name type="scientific">Methylomonas lenta</name>
    <dbReference type="NCBI Taxonomy" id="980561"/>
    <lineage>
        <taxon>Bacteria</taxon>
        <taxon>Pseudomonadati</taxon>
        <taxon>Pseudomonadota</taxon>
        <taxon>Gammaproteobacteria</taxon>
        <taxon>Methylococcales</taxon>
        <taxon>Methylococcaceae</taxon>
        <taxon>Methylomonas</taxon>
    </lineage>
</organism>
<dbReference type="AlphaFoldDB" id="A0A177MUS2"/>
<protein>
    <submittedName>
        <fullName evidence="2">Protein mobE</fullName>
    </submittedName>
</protein>
<name>A0A177MUS2_9GAMM</name>
<keyword evidence="3" id="KW-1185">Reference proteome</keyword>
<proteinExistence type="predicted"/>
<evidence type="ECO:0000256" key="1">
    <source>
        <dbReference type="SAM" id="Phobius"/>
    </source>
</evidence>
<keyword evidence="1" id="KW-0472">Membrane</keyword>
<dbReference type="RefSeq" id="WP_066988301.1">
    <property type="nucleotide sequence ID" value="NZ_LUUI01000171.1"/>
</dbReference>
<keyword evidence="1" id="KW-0812">Transmembrane</keyword>